<dbReference type="Proteomes" id="UP000053512">
    <property type="component" value="Unassembled WGS sequence"/>
</dbReference>
<gene>
    <name evidence="2" type="ORF">AVL61_05100</name>
</gene>
<feature type="transmembrane region" description="Helical" evidence="1">
    <location>
        <begin position="206"/>
        <end position="229"/>
    </location>
</feature>
<feature type="transmembrane region" description="Helical" evidence="1">
    <location>
        <begin position="37"/>
        <end position="56"/>
    </location>
</feature>
<feature type="transmembrane region" description="Helical" evidence="1">
    <location>
        <begin position="355"/>
        <end position="376"/>
    </location>
</feature>
<dbReference type="OrthoDB" id="3169698at2"/>
<protein>
    <submittedName>
        <fullName evidence="2">Uncharacterized protein</fullName>
    </submittedName>
</protein>
<feature type="transmembrane region" description="Helical" evidence="1">
    <location>
        <begin position="115"/>
        <end position="133"/>
    </location>
</feature>
<evidence type="ECO:0000313" key="2">
    <source>
        <dbReference type="EMBL" id="KUG55512.1"/>
    </source>
</evidence>
<sequence length="690" mass="71908">MLTDWGPYLPAFLVLLAFLWLPGLALLWAFGQRGGRILLTAPAFSVAVVGLTGVVLDLVGVPYGALSQVLAALVLAALAWLVGRLVPRGGHVPASHAAGTEPGGRVSHDDGGRRWLFPAGAAAGLAVGAVLLLRRLTSVIGVPEAMAQRWDNIFHLNAIRYVVETGSGSTLTLNRMVSPDSAIALYPAAWHQLASLVVPLTGDSVLVAHNLTLLAVAGLVWPASCIFLARCLVGPSAVAAVLAGTAAAGFSVFPLGLMAWGPLFPNILALAIAPVSLGLLVRLLGPGVTADRTEATPDAAGRVRLAASLVVTLGALFVSQPNAFLALLVVAVPVAATAWWLGLRAAAGARRRGPALVLVVVAALAVAAWLLLWNVLTTSFVWEPSTTLARAVGEALLFGANGREDVPWVLVLLTGAGIYAAVARRRLRWLVLAHLVLVYLYAVAAAGEESPARQWLVGGWYTDSYRLAATLPLTAVPLIALGTAHVAEGLAAGLRALASFTGRPRAGRAALPVAALVLLALAVPYSQVDSLTQATRWGKQYYAWEGPESIVDRDEYELLQELDELTEPGDVIAVNPWNGGSLAYAVADRSVTQYHVEQPGTELRALDPDLHAIASGIGGAVPGSPACAAAEELDVQWVLDFGTQFIIPEARQARDYSGINAVDPQAAPGLALVGQEGEAALYEVVGCDGP</sequence>
<keyword evidence="1" id="KW-0812">Transmembrane</keyword>
<reference evidence="3" key="1">
    <citation type="submission" date="2015-12" db="EMBL/GenBank/DDBJ databases">
        <authorList>
            <person name="Nair G.R."/>
            <person name="Kaur G."/>
            <person name="Mayilraj S."/>
        </authorList>
    </citation>
    <scope>NUCLEOTIDE SEQUENCE [LARGE SCALE GENOMIC DNA]</scope>
    <source>
        <strain evidence="3">CD08_4</strain>
    </source>
</reference>
<dbReference type="EMBL" id="LQBK01000033">
    <property type="protein sequence ID" value="KUG55512.1"/>
    <property type="molecule type" value="Genomic_DNA"/>
</dbReference>
<feature type="transmembrane region" description="Helical" evidence="1">
    <location>
        <begin position="467"/>
        <end position="494"/>
    </location>
</feature>
<feature type="transmembrane region" description="Helical" evidence="1">
    <location>
        <begin position="324"/>
        <end position="343"/>
    </location>
</feature>
<feature type="transmembrane region" description="Helical" evidence="1">
    <location>
        <begin position="506"/>
        <end position="525"/>
    </location>
</feature>
<evidence type="ECO:0000313" key="3">
    <source>
        <dbReference type="Proteomes" id="UP000053512"/>
    </source>
</evidence>
<dbReference type="RefSeq" id="WP_058874772.1">
    <property type="nucleotide sequence ID" value="NZ_LQBK01000033.1"/>
</dbReference>
<proteinExistence type="predicted"/>
<feature type="transmembrane region" description="Helical" evidence="1">
    <location>
        <begin position="236"/>
        <end position="257"/>
    </location>
</feature>
<dbReference type="Pfam" id="PF20176">
    <property type="entry name" value="DUF6541"/>
    <property type="match status" value="1"/>
</dbReference>
<organism evidence="2 3">
    <name type="scientific">Kocuria rosea subsp. polaris</name>
    <dbReference type="NCBI Taxonomy" id="136273"/>
    <lineage>
        <taxon>Bacteria</taxon>
        <taxon>Bacillati</taxon>
        <taxon>Actinomycetota</taxon>
        <taxon>Actinomycetes</taxon>
        <taxon>Micrococcales</taxon>
        <taxon>Micrococcaceae</taxon>
        <taxon>Kocuria</taxon>
    </lineage>
</organism>
<evidence type="ECO:0000256" key="1">
    <source>
        <dbReference type="SAM" id="Phobius"/>
    </source>
</evidence>
<name>A0A0W8I7Z3_KOCRO</name>
<feature type="transmembrane region" description="Helical" evidence="1">
    <location>
        <begin position="12"/>
        <end position="30"/>
    </location>
</feature>
<keyword evidence="1" id="KW-1133">Transmembrane helix</keyword>
<feature type="transmembrane region" description="Helical" evidence="1">
    <location>
        <begin position="62"/>
        <end position="82"/>
    </location>
</feature>
<dbReference type="AlphaFoldDB" id="A0A0W8I7Z3"/>
<accession>A0A0W8I7Z3</accession>
<feature type="transmembrane region" description="Helical" evidence="1">
    <location>
        <begin position="301"/>
        <end position="318"/>
    </location>
</feature>
<feature type="transmembrane region" description="Helical" evidence="1">
    <location>
        <begin position="263"/>
        <end position="281"/>
    </location>
</feature>
<comment type="caution">
    <text evidence="2">The sequence shown here is derived from an EMBL/GenBank/DDBJ whole genome shotgun (WGS) entry which is preliminary data.</text>
</comment>
<feature type="transmembrane region" description="Helical" evidence="1">
    <location>
        <begin position="429"/>
        <end position="447"/>
    </location>
</feature>
<keyword evidence="1" id="KW-0472">Membrane</keyword>
<feature type="transmembrane region" description="Helical" evidence="1">
    <location>
        <begin position="406"/>
        <end position="422"/>
    </location>
</feature>
<dbReference type="InterPro" id="IPR046671">
    <property type="entry name" value="DUF6541"/>
</dbReference>
<dbReference type="STRING" id="136273.GY22_10855"/>